<dbReference type="EMBL" id="JAACFV010000266">
    <property type="protein sequence ID" value="KAF7502340.1"/>
    <property type="molecule type" value="Genomic_DNA"/>
</dbReference>
<evidence type="ECO:0000313" key="2">
    <source>
        <dbReference type="EMBL" id="KAF7502340.1"/>
    </source>
</evidence>
<dbReference type="InterPro" id="IPR010730">
    <property type="entry name" value="HET"/>
</dbReference>
<name>A0A8H7ABS8_9EURO</name>
<dbReference type="PANTHER" id="PTHR33112:SF10">
    <property type="entry name" value="TOL"/>
    <property type="match status" value="1"/>
</dbReference>
<accession>A0A8H7ABS8</accession>
<dbReference type="OrthoDB" id="5362512at2759"/>
<dbReference type="Proteomes" id="UP000606974">
    <property type="component" value="Unassembled WGS sequence"/>
</dbReference>
<feature type="domain" description="Heterokaryon incompatibility" evidence="1">
    <location>
        <begin position="176"/>
        <end position="320"/>
    </location>
</feature>
<reference evidence="2" key="1">
    <citation type="submission" date="2020-02" db="EMBL/GenBank/DDBJ databases">
        <authorList>
            <person name="Palmer J.M."/>
        </authorList>
    </citation>
    <scope>NUCLEOTIDE SEQUENCE</scope>
    <source>
        <strain evidence="2">EPUS1.4</strain>
        <tissue evidence="2">Thallus</tissue>
    </source>
</reference>
<dbReference type="PANTHER" id="PTHR33112">
    <property type="entry name" value="DOMAIN PROTEIN, PUTATIVE-RELATED"/>
    <property type="match status" value="1"/>
</dbReference>
<evidence type="ECO:0000313" key="3">
    <source>
        <dbReference type="Proteomes" id="UP000606974"/>
    </source>
</evidence>
<organism evidence="2 3">
    <name type="scientific">Endocarpon pusillum</name>
    <dbReference type="NCBI Taxonomy" id="364733"/>
    <lineage>
        <taxon>Eukaryota</taxon>
        <taxon>Fungi</taxon>
        <taxon>Dikarya</taxon>
        <taxon>Ascomycota</taxon>
        <taxon>Pezizomycotina</taxon>
        <taxon>Eurotiomycetes</taxon>
        <taxon>Chaetothyriomycetidae</taxon>
        <taxon>Verrucariales</taxon>
        <taxon>Verrucariaceae</taxon>
        <taxon>Endocarpon</taxon>
    </lineage>
</organism>
<gene>
    <name evidence="2" type="ORF">GJ744_006005</name>
</gene>
<protein>
    <recommendedName>
        <fullName evidence="1">Heterokaryon incompatibility domain-containing protein</fullName>
    </recommendedName>
</protein>
<evidence type="ECO:0000259" key="1">
    <source>
        <dbReference type="Pfam" id="PF06985"/>
    </source>
</evidence>
<keyword evidence="3" id="KW-1185">Reference proteome</keyword>
<sequence length="590" mass="67473">MKKDLSARLMKKGLSPRLCLDCTQLLSSDRSVPISELHTPAKDCALCKLLHHVVLRYHSEGQKRIDIFRNGSALKIAEGGPRILRLFADLGPSINSRNDIKTEPPFLQAIDCSPTGSAPYFQLLREWLRECDQNHICGKRKPYWPTRVIFVGGPGTKTLKLRKQPYGPEQKNRLDYIALSHCWGTLTDEEKEQFCTTKDNYPLRSEGFSFNDLPKTFQDAVEVTQQLGKEYLWIDSICIIQKDSKDWEDEAGLMEDIFASAYCTIAASRATSCKDGFLEGNPRSQYVQIQDIKGRRVDVCDFDNDVDEGPLNKRAWVLQERVLSRRTIHISAEQTYWECGEGVRCDNFTRLECPPGKQYFVIDPDFPKRLTASGYDRTVEFVQFFFEKYSRCGLSYESDRSTAISGLVKRIEGALKTEARYGVFSCFLNRLLLWKRSDEKKTAPIVYPGGKEPPSWSWMAYYGGIDFVSTLRFRVPNSEGLRFDTDKEAIISKIRQFKNCRLEQQEKEHAIFADQERVGSLWFDMAADIESKSINCVVVAMDDDAKEDPQKTYYILAVRGNQKKNGYERLGVGKVKALYVSMESDIGKLV</sequence>
<dbReference type="Pfam" id="PF06985">
    <property type="entry name" value="HET"/>
    <property type="match status" value="1"/>
</dbReference>
<comment type="caution">
    <text evidence="2">The sequence shown here is derived from an EMBL/GenBank/DDBJ whole genome shotgun (WGS) entry which is preliminary data.</text>
</comment>
<dbReference type="AlphaFoldDB" id="A0A8H7ABS8"/>
<proteinExistence type="predicted"/>